<gene>
    <name evidence="1" type="ORF">H5410_061315</name>
</gene>
<name>A0A9J5W7F6_SOLCO</name>
<protein>
    <submittedName>
        <fullName evidence="1">Uncharacterized protein</fullName>
    </submittedName>
</protein>
<reference evidence="1 2" key="1">
    <citation type="submission" date="2020-09" db="EMBL/GenBank/DDBJ databases">
        <title>De no assembly of potato wild relative species, Solanum commersonii.</title>
        <authorList>
            <person name="Cho K."/>
        </authorList>
    </citation>
    <scope>NUCLEOTIDE SEQUENCE [LARGE SCALE GENOMIC DNA]</scope>
    <source>
        <strain evidence="1">LZ3.2</strain>
        <tissue evidence="1">Leaf</tissue>
    </source>
</reference>
<dbReference type="AlphaFoldDB" id="A0A9J5W7F6"/>
<sequence length="123" mass="14511">MPYTNPWTCLELNVLSHRLKVVDEKLNWGKKALHQLSKEKEKLHKMHLIGKKEEVDATHYPIVKKSVKKSHDLHLARCYEIFHSNSRLQLLRRTKKFIYGKFCSYGINSVSQLRANNHEKQSS</sequence>
<accession>A0A9J5W7F6</accession>
<dbReference type="EMBL" id="JACXVP010000012">
    <property type="protein sequence ID" value="KAG5571549.1"/>
    <property type="molecule type" value="Genomic_DNA"/>
</dbReference>
<evidence type="ECO:0000313" key="2">
    <source>
        <dbReference type="Proteomes" id="UP000824120"/>
    </source>
</evidence>
<comment type="caution">
    <text evidence="1">The sequence shown here is derived from an EMBL/GenBank/DDBJ whole genome shotgun (WGS) entry which is preliminary data.</text>
</comment>
<dbReference type="Proteomes" id="UP000824120">
    <property type="component" value="Chromosome 12"/>
</dbReference>
<proteinExistence type="predicted"/>
<organism evidence="1 2">
    <name type="scientific">Solanum commersonii</name>
    <name type="common">Commerson's wild potato</name>
    <name type="synonym">Commerson's nightshade</name>
    <dbReference type="NCBI Taxonomy" id="4109"/>
    <lineage>
        <taxon>Eukaryota</taxon>
        <taxon>Viridiplantae</taxon>
        <taxon>Streptophyta</taxon>
        <taxon>Embryophyta</taxon>
        <taxon>Tracheophyta</taxon>
        <taxon>Spermatophyta</taxon>
        <taxon>Magnoliopsida</taxon>
        <taxon>eudicotyledons</taxon>
        <taxon>Gunneridae</taxon>
        <taxon>Pentapetalae</taxon>
        <taxon>asterids</taxon>
        <taxon>lamiids</taxon>
        <taxon>Solanales</taxon>
        <taxon>Solanaceae</taxon>
        <taxon>Solanoideae</taxon>
        <taxon>Solaneae</taxon>
        <taxon>Solanum</taxon>
    </lineage>
</organism>
<evidence type="ECO:0000313" key="1">
    <source>
        <dbReference type="EMBL" id="KAG5571549.1"/>
    </source>
</evidence>
<feature type="non-terminal residue" evidence="1">
    <location>
        <position position="123"/>
    </location>
</feature>
<keyword evidence="2" id="KW-1185">Reference proteome</keyword>